<dbReference type="SUPFAM" id="SSF52540">
    <property type="entry name" value="P-loop containing nucleoside triphosphate hydrolases"/>
    <property type="match status" value="1"/>
</dbReference>
<dbReference type="PRINTS" id="PR00328">
    <property type="entry name" value="SAR1GTPBP"/>
</dbReference>
<dbReference type="Pfam" id="PF00025">
    <property type="entry name" value="Arf"/>
    <property type="match status" value="1"/>
</dbReference>
<feature type="binding site" evidence="5">
    <location>
        <position position="72"/>
    </location>
    <ligand>
        <name>GTP</name>
        <dbReference type="ChEBI" id="CHEBI:37565"/>
    </ligand>
</feature>
<dbReference type="SMART" id="SM00178">
    <property type="entry name" value="SAR"/>
    <property type="match status" value="1"/>
</dbReference>
<evidence type="ECO:0000256" key="3">
    <source>
        <dbReference type="ARBA" id="ARBA00022741"/>
    </source>
</evidence>
<keyword evidence="4 5" id="KW-0342">GTP-binding</keyword>
<accession>A0AAV5VKJ4</accession>
<evidence type="ECO:0000313" key="9">
    <source>
        <dbReference type="Proteomes" id="UP001432322"/>
    </source>
</evidence>
<dbReference type="NCBIfam" id="TIGR00231">
    <property type="entry name" value="small_GTP"/>
    <property type="match status" value="1"/>
</dbReference>
<gene>
    <name evidence="8" type="ORF">PFISCL1PPCAC_11554</name>
</gene>
<dbReference type="InterPro" id="IPR005225">
    <property type="entry name" value="Small_GTP-bd"/>
</dbReference>
<sequence>MGFLSALSSIFGVGKRSCHIVVVGLDNAGKSTILNALRNEETRVSQVVPTVGMTVTQFTGTGVNFSAFDMSGQGKYRGLWDSYYSKAEGIMFVVDSTDKLRMSVARDELWMIIDHKDCRKVPILIMANKSDKPEAMTLDEVSLHLGMCIAEFGRISITLNSPLSGNGIPQSLEWLSKSVKEFLDG</sequence>
<evidence type="ECO:0000313" key="8">
    <source>
        <dbReference type="EMBL" id="GMT20257.1"/>
    </source>
</evidence>
<dbReference type="GO" id="GO:0005525">
    <property type="term" value="F:GTP binding"/>
    <property type="evidence" value="ECO:0007669"/>
    <property type="project" value="UniProtKB-KW"/>
</dbReference>
<dbReference type="GO" id="GO:0046872">
    <property type="term" value="F:metal ion binding"/>
    <property type="evidence" value="ECO:0007669"/>
    <property type="project" value="UniProtKB-KW"/>
</dbReference>
<feature type="binding site" evidence="5">
    <location>
        <begin position="128"/>
        <end position="131"/>
    </location>
    <ligand>
        <name>GTP</name>
        <dbReference type="ChEBI" id="CHEBI:37565"/>
    </ligand>
</feature>
<protein>
    <recommendedName>
        <fullName evidence="2">ADP-ribosylation factor-like protein 6</fullName>
    </recommendedName>
</protein>
<organism evidence="8 9">
    <name type="scientific">Pristionchus fissidentatus</name>
    <dbReference type="NCBI Taxonomy" id="1538716"/>
    <lineage>
        <taxon>Eukaryota</taxon>
        <taxon>Metazoa</taxon>
        <taxon>Ecdysozoa</taxon>
        <taxon>Nematoda</taxon>
        <taxon>Chromadorea</taxon>
        <taxon>Rhabditida</taxon>
        <taxon>Rhabditina</taxon>
        <taxon>Diplogasteromorpha</taxon>
        <taxon>Diplogasteroidea</taxon>
        <taxon>Neodiplogasteridae</taxon>
        <taxon>Pristionchus</taxon>
    </lineage>
</organism>
<dbReference type="InterPro" id="IPR027417">
    <property type="entry name" value="P-loop_NTPase"/>
</dbReference>
<dbReference type="SMART" id="SM00175">
    <property type="entry name" value="RAB"/>
    <property type="match status" value="1"/>
</dbReference>
<dbReference type="FunFam" id="3.40.50.300:FF:001166">
    <property type="entry name" value="ADP-ribosylation factor D"/>
    <property type="match status" value="1"/>
</dbReference>
<dbReference type="Gene3D" id="3.40.50.300">
    <property type="entry name" value="P-loop containing nucleotide triphosphate hydrolases"/>
    <property type="match status" value="1"/>
</dbReference>
<evidence type="ECO:0000256" key="1">
    <source>
        <dbReference type="ARBA" id="ARBA00010290"/>
    </source>
</evidence>
<dbReference type="AlphaFoldDB" id="A0AAV5VKJ4"/>
<evidence type="ECO:0000256" key="2">
    <source>
        <dbReference type="ARBA" id="ARBA00019766"/>
    </source>
</evidence>
<feature type="non-terminal residue" evidence="8">
    <location>
        <position position="185"/>
    </location>
</feature>
<dbReference type="SMART" id="SM00177">
    <property type="entry name" value="ARF"/>
    <property type="match status" value="1"/>
</dbReference>
<comment type="similarity">
    <text evidence="1 7">Belongs to the small GTPase superfamily. Arf family.</text>
</comment>
<evidence type="ECO:0000256" key="6">
    <source>
        <dbReference type="PIRSR" id="PIRSR606689-2"/>
    </source>
</evidence>
<dbReference type="GO" id="GO:0003924">
    <property type="term" value="F:GTPase activity"/>
    <property type="evidence" value="ECO:0007669"/>
    <property type="project" value="InterPro"/>
</dbReference>
<dbReference type="PANTHER" id="PTHR11711">
    <property type="entry name" value="ADP RIBOSYLATION FACTOR-RELATED"/>
    <property type="match status" value="1"/>
</dbReference>
<feature type="binding site" evidence="5">
    <location>
        <begin position="24"/>
        <end position="31"/>
    </location>
    <ligand>
        <name>GTP</name>
        <dbReference type="ChEBI" id="CHEBI:37565"/>
    </ligand>
</feature>
<dbReference type="InterPro" id="IPR024156">
    <property type="entry name" value="Small_GTPase_ARF"/>
</dbReference>
<comment type="caution">
    <text evidence="8">The sequence shown here is derived from an EMBL/GenBank/DDBJ whole genome shotgun (WGS) entry which is preliminary data.</text>
</comment>
<name>A0AAV5VKJ4_9BILA</name>
<reference evidence="8" key="1">
    <citation type="submission" date="2023-10" db="EMBL/GenBank/DDBJ databases">
        <title>Genome assembly of Pristionchus species.</title>
        <authorList>
            <person name="Yoshida K."/>
            <person name="Sommer R.J."/>
        </authorList>
    </citation>
    <scope>NUCLEOTIDE SEQUENCE</scope>
    <source>
        <strain evidence="8">RS5133</strain>
    </source>
</reference>
<dbReference type="PROSITE" id="PS51417">
    <property type="entry name" value="ARF"/>
    <property type="match status" value="1"/>
</dbReference>
<dbReference type="InterPro" id="IPR006689">
    <property type="entry name" value="Small_GTPase_ARF/SAR"/>
</dbReference>
<dbReference type="Proteomes" id="UP001432322">
    <property type="component" value="Unassembled WGS sequence"/>
</dbReference>
<feature type="binding site" evidence="6">
    <location>
        <position position="31"/>
    </location>
    <ligand>
        <name>Mg(2+)</name>
        <dbReference type="ChEBI" id="CHEBI:18420"/>
    </ligand>
</feature>
<keyword evidence="9" id="KW-1185">Reference proteome</keyword>
<dbReference type="EMBL" id="BTSY01000003">
    <property type="protein sequence ID" value="GMT20257.1"/>
    <property type="molecule type" value="Genomic_DNA"/>
</dbReference>
<keyword evidence="6" id="KW-0460">Magnesium</keyword>
<proteinExistence type="inferred from homology"/>
<evidence type="ECO:0000256" key="5">
    <source>
        <dbReference type="PIRSR" id="PIRSR606689-1"/>
    </source>
</evidence>
<evidence type="ECO:0000256" key="4">
    <source>
        <dbReference type="ARBA" id="ARBA00023134"/>
    </source>
</evidence>
<evidence type="ECO:0000256" key="7">
    <source>
        <dbReference type="RuleBase" id="RU003925"/>
    </source>
</evidence>
<keyword evidence="6" id="KW-0479">Metal-binding</keyword>
<keyword evidence="3 5" id="KW-0547">Nucleotide-binding</keyword>
<feature type="binding site" evidence="6">
    <location>
        <position position="50"/>
    </location>
    <ligand>
        <name>Mg(2+)</name>
        <dbReference type="ChEBI" id="CHEBI:18420"/>
    </ligand>
</feature>